<reference evidence="2" key="1">
    <citation type="submission" date="2022-01" db="EMBL/GenBank/DDBJ databases">
        <authorList>
            <person name="King R."/>
        </authorList>
    </citation>
    <scope>NUCLEOTIDE SEQUENCE</scope>
</reference>
<dbReference type="PANTHER" id="PTHR12242:SF49">
    <property type="entry name" value="HEADBUTT, ISOFORM E"/>
    <property type="match status" value="1"/>
</dbReference>
<dbReference type="AlphaFoldDB" id="A0A9P0GTG7"/>
<feature type="transmembrane region" description="Helical" evidence="1">
    <location>
        <begin position="151"/>
        <end position="169"/>
    </location>
</feature>
<protein>
    <recommendedName>
        <fullName evidence="4">Protein rolling stone</fullName>
    </recommendedName>
</protein>
<feature type="transmembrane region" description="Helical" evidence="1">
    <location>
        <begin position="72"/>
        <end position="98"/>
    </location>
</feature>
<proteinExistence type="predicted"/>
<keyword evidence="1" id="KW-0472">Membrane</keyword>
<keyword evidence="1" id="KW-0812">Transmembrane</keyword>
<feature type="transmembrane region" description="Helical" evidence="1">
    <location>
        <begin position="119"/>
        <end position="139"/>
    </location>
</feature>
<reference evidence="2" key="2">
    <citation type="submission" date="2022-10" db="EMBL/GenBank/DDBJ databases">
        <authorList>
            <consortium name="ENA_rothamsted_submissions"/>
            <consortium name="culmorum"/>
            <person name="King R."/>
        </authorList>
    </citation>
    <scope>NUCLEOTIDE SEQUENCE</scope>
</reference>
<keyword evidence="1" id="KW-1133">Transmembrane helix</keyword>
<feature type="transmembrane region" description="Helical" evidence="1">
    <location>
        <begin position="176"/>
        <end position="199"/>
    </location>
</feature>
<accession>A0A9P0GTG7</accession>
<feature type="transmembrane region" description="Helical" evidence="1">
    <location>
        <begin position="42"/>
        <end position="60"/>
    </location>
</feature>
<dbReference type="GO" id="GO:0016020">
    <property type="term" value="C:membrane"/>
    <property type="evidence" value="ECO:0007669"/>
    <property type="project" value="TreeGrafter"/>
</dbReference>
<dbReference type="EMBL" id="OU896720">
    <property type="protein sequence ID" value="CAH1153514.1"/>
    <property type="molecule type" value="Genomic_DNA"/>
</dbReference>
<organism evidence="2 3">
    <name type="scientific">Phaedon cochleariae</name>
    <name type="common">Mustard beetle</name>
    <dbReference type="NCBI Taxonomy" id="80249"/>
    <lineage>
        <taxon>Eukaryota</taxon>
        <taxon>Metazoa</taxon>
        <taxon>Ecdysozoa</taxon>
        <taxon>Arthropoda</taxon>
        <taxon>Hexapoda</taxon>
        <taxon>Insecta</taxon>
        <taxon>Pterygota</taxon>
        <taxon>Neoptera</taxon>
        <taxon>Endopterygota</taxon>
        <taxon>Coleoptera</taxon>
        <taxon>Polyphaga</taxon>
        <taxon>Cucujiformia</taxon>
        <taxon>Chrysomeloidea</taxon>
        <taxon>Chrysomelidae</taxon>
        <taxon>Chrysomelinae</taxon>
        <taxon>Chrysomelini</taxon>
        <taxon>Phaedon</taxon>
    </lineage>
</organism>
<keyword evidence="3" id="KW-1185">Reference proteome</keyword>
<dbReference type="PANTHER" id="PTHR12242">
    <property type="entry name" value="OS02G0130600 PROTEIN-RELATED"/>
    <property type="match status" value="1"/>
</dbReference>
<evidence type="ECO:0000313" key="3">
    <source>
        <dbReference type="Proteomes" id="UP001153737"/>
    </source>
</evidence>
<dbReference type="Pfam" id="PF21534">
    <property type="entry name" value="Rost"/>
    <property type="match status" value="1"/>
</dbReference>
<dbReference type="Proteomes" id="UP001153737">
    <property type="component" value="Chromosome 14"/>
</dbReference>
<evidence type="ECO:0008006" key="4">
    <source>
        <dbReference type="Google" id="ProtNLM"/>
    </source>
</evidence>
<dbReference type="OrthoDB" id="419711at2759"/>
<evidence type="ECO:0000313" key="2">
    <source>
        <dbReference type="EMBL" id="CAH1153514.1"/>
    </source>
</evidence>
<sequence>MIGRFWKKHFALRQIYPFHENPIVFVTCQWQRNKSEPNLKYLVYRTILTLFFIVPWAISIDRESGHGKWPIFLTNWGFTLCTTQAVIGLFLLVSCVLARQSTKMRRFQAIALRLYPTYWVLNTLATSTAFAITVVYWTKVYNVDTMKLDEMNYLVHGNNSVLMFIDLWMVSHPVRILHVVYTIVFGFTYTLFTLIYYSAGGTSRDGSRCIYKIVDWDKPLPTSLTCLGVIVFLVVLHMLAVLVADMRRRLDEKCCSKEQDTPPMSSGSKSQAAYVNEGMSVDIV</sequence>
<dbReference type="InterPro" id="IPR049352">
    <property type="entry name" value="Rost"/>
</dbReference>
<name>A0A9P0GTG7_PHACE</name>
<gene>
    <name evidence="2" type="ORF">PHAECO_LOCUS4330</name>
</gene>
<evidence type="ECO:0000256" key="1">
    <source>
        <dbReference type="SAM" id="Phobius"/>
    </source>
</evidence>
<feature type="transmembrane region" description="Helical" evidence="1">
    <location>
        <begin position="219"/>
        <end position="243"/>
    </location>
</feature>